<dbReference type="Pfam" id="PF00443">
    <property type="entry name" value="UCH"/>
    <property type="match status" value="1"/>
</dbReference>
<dbReference type="InterPro" id="IPR028889">
    <property type="entry name" value="USP"/>
</dbReference>
<dbReference type="Gene3D" id="3.90.70.10">
    <property type="entry name" value="Cysteine proteinases"/>
    <property type="match status" value="1"/>
</dbReference>
<comment type="caution">
    <text evidence="3">The sequence shown here is derived from an EMBL/GenBank/DDBJ whole genome shotgun (WGS) entry which is preliminary data.</text>
</comment>
<gene>
    <name evidence="3" type="ORF">QVD17_26016</name>
</gene>
<dbReference type="InterPro" id="IPR024729">
    <property type="entry name" value="USP7_ICP0-binding_dom"/>
</dbReference>
<evidence type="ECO:0000313" key="4">
    <source>
        <dbReference type="Proteomes" id="UP001229421"/>
    </source>
</evidence>
<dbReference type="PROSITE" id="PS50235">
    <property type="entry name" value="USP_3"/>
    <property type="match status" value="1"/>
</dbReference>
<dbReference type="Proteomes" id="UP001229421">
    <property type="component" value="Unassembled WGS sequence"/>
</dbReference>
<dbReference type="GO" id="GO:0016579">
    <property type="term" value="P:protein deubiquitination"/>
    <property type="evidence" value="ECO:0007669"/>
    <property type="project" value="InterPro"/>
</dbReference>
<feature type="domain" description="USP" evidence="2">
    <location>
        <begin position="1"/>
        <end position="220"/>
    </location>
</feature>
<accession>A0AAD8NPY3</accession>
<evidence type="ECO:0000259" key="2">
    <source>
        <dbReference type="PROSITE" id="PS50235"/>
    </source>
</evidence>
<dbReference type="GO" id="GO:0005634">
    <property type="term" value="C:nucleus"/>
    <property type="evidence" value="ECO:0007669"/>
    <property type="project" value="TreeGrafter"/>
</dbReference>
<dbReference type="Gene3D" id="3.10.20.90">
    <property type="entry name" value="Phosphatidylinositol 3-kinase Catalytic Subunit, Chain A, domain 1"/>
    <property type="match status" value="1"/>
</dbReference>
<dbReference type="PANTHER" id="PTHR24006">
    <property type="entry name" value="UBIQUITIN CARBOXYL-TERMINAL HYDROLASE"/>
    <property type="match status" value="1"/>
</dbReference>
<protein>
    <recommendedName>
        <fullName evidence="2">USP domain-containing protein</fullName>
    </recommendedName>
</protein>
<dbReference type="Pfam" id="PF12436">
    <property type="entry name" value="USP7_ICP0_bdg"/>
    <property type="match status" value="1"/>
</dbReference>
<keyword evidence="1" id="KW-0833">Ubl conjugation pathway</keyword>
<name>A0AAD8NPY3_TARER</name>
<dbReference type="SUPFAM" id="SSF54001">
    <property type="entry name" value="Cysteine proteinases"/>
    <property type="match status" value="1"/>
</dbReference>
<dbReference type="GO" id="GO:0004843">
    <property type="term" value="F:cysteine-type deubiquitinase activity"/>
    <property type="evidence" value="ECO:0007669"/>
    <property type="project" value="InterPro"/>
</dbReference>
<dbReference type="InterPro" id="IPR050164">
    <property type="entry name" value="Peptidase_C19"/>
</dbReference>
<evidence type="ECO:0000313" key="3">
    <source>
        <dbReference type="EMBL" id="KAK1416897.1"/>
    </source>
</evidence>
<dbReference type="InterPro" id="IPR038765">
    <property type="entry name" value="Papain-like_cys_pep_sf"/>
</dbReference>
<reference evidence="3" key="1">
    <citation type="journal article" date="2023" name="bioRxiv">
        <title>Improved chromosome-level genome assembly for marigold (Tagetes erecta).</title>
        <authorList>
            <person name="Jiang F."/>
            <person name="Yuan L."/>
            <person name="Wang S."/>
            <person name="Wang H."/>
            <person name="Xu D."/>
            <person name="Wang A."/>
            <person name="Fan W."/>
        </authorList>
    </citation>
    <scope>NUCLEOTIDE SEQUENCE</scope>
    <source>
        <strain evidence="3">WSJ</strain>
        <tissue evidence="3">Leaf</tissue>
    </source>
</reference>
<dbReference type="GO" id="GO:0005829">
    <property type="term" value="C:cytosol"/>
    <property type="evidence" value="ECO:0007669"/>
    <property type="project" value="TreeGrafter"/>
</dbReference>
<dbReference type="EMBL" id="JAUHHV010000007">
    <property type="protein sequence ID" value="KAK1416897.1"/>
    <property type="molecule type" value="Genomic_DNA"/>
</dbReference>
<dbReference type="AlphaFoldDB" id="A0AAD8NPY3"/>
<sequence length="543" mass="63866">MYCESVALTLQLIFCKLYYGGTVPDTVDLENCLGWTDVDAFVQRDALDFFKSLCLKLDEQMKGTEVEGCLQKIFLDLQLEIEGCQSIYDSFDKYVVNKGVFFVDLPPVLILKLNRLDSVNINDRYEFPLELDLDRDDRKYVLRDANKSVRNIYSLHSVLVHSDDVCGRHYYSFVRPTLSNQWYKFDENVAKVDSKMALEEQYAGEEGRNSNVYMLVYVRECDKEKIVFNMDGDYIGDHIKSKWRFDKEDTRYRQNMEGFDYFDLTEIEYVKNFFLTSDTPVKIINECVAKEFGVPVEFQRIWLCAKRKHETYRPSRPLISREKKRTIGKLSCTHFKKQEADLVLFLETEIGPDKKLLPPPEITQDDILLFFKFFESEKIIPCYVGRLFVNKHWDVASVIPKLKEMAGFNFDETVELYEELKYEPKVICHPLNIYASFADCLIKSGTIICCQKLHDFVIPYGTGFLQPALKKYRPREGQFYLERSRLHPYDNLLERLAYEFGLEDPSKIMLYTRDNGQYTRIVNDNQVSDLMYYQVLEHLDTNT</sequence>
<evidence type="ECO:0000256" key="1">
    <source>
        <dbReference type="ARBA" id="ARBA00022786"/>
    </source>
</evidence>
<organism evidence="3 4">
    <name type="scientific">Tagetes erecta</name>
    <name type="common">African marigold</name>
    <dbReference type="NCBI Taxonomy" id="13708"/>
    <lineage>
        <taxon>Eukaryota</taxon>
        <taxon>Viridiplantae</taxon>
        <taxon>Streptophyta</taxon>
        <taxon>Embryophyta</taxon>
        <taxon>Tracheophyta</taxon>
        <taxon>Spermatophyta</taxon>
        <taxon>Magnoliopsida</taxon>
        <taxon>eudicotyledons</taxon>
        <taxon>Gunneridae</taxon>
        <taxon>Pentapetalae</taxon>
        <taxon>asterids</taxon>
        <taxon>campanulids</taxon>
        <taxon>Asterales</taxon>
        <taxon>Asteraceae</taxon>
        <taxon>Asteroideae</taxon>
        <taxon>Heliantheae alliance</taxon>
        <taxon>Tageteae</taxon>
        <taxon>Tagetes</taxon>
    </lineage>
</organism>
<proteinExistence type="predicted"/>
<dbReference type="InterPro" id="IPR001394">
    <property type="entry name" value="Peptidase_C19_UCH"/>
</dbReference>
<keyword evidence="4" id="KW-1185">Reference proteome</keyword>
<dbReference type="PANTHER" id="PTHR24006:SF942">
    <property type="entry name" value="UBIQUITIN C-TERMINAL HYDROLASE 12"/>
    <property type="match status" value="1"/>
</dbReference>
<dbReference type="GO" id="GO:0031647">
    <property type="term" value="P:regulation of protein stability"/>
    <property type="evidence" value="ECO:0007669"/>
    <property type="project" value="TreeGrafter"/>
</dbReference>